<sequence>MEPLSIFQLSVPRGEFYEPPPSSEHILSPGYQIRPKFISMVREKSFSGLGQENPYHHLREFEQLCSCLKIRGMKQEVVQWRLFPFSLHERAKQWYTSTVECVNGNWEKLRDRFCLAFFAVTRITTLRVEILSFRESAFYLDITAGGSFMHKTPAEGKEILDRISENTSFVGQCVEPHPEAFVSGSEEPSFAKPETEPSTCSGLTKESSLKPSPDSKDIQAPGCAPIFRDDPHSDYEKT</sequence>
<evidence type="ECO:0000259" key="2">
    <source>
        <dbReference type="Pfam" id="PF03732"/>
    </source>
</evidence>
<proteinExistence type="predicted"/>
<dbReference type="EMBL" id="AC113336">
    <property type="protein sequence ID" value="AAM01183.1"/>
    <property type="molecule type" value="Genomic_DNA"/>
</dbReference>
<feature type="region of interest" description="Disordered" evidence="1">
    <location>
        <begin position="183"/>
        <end position="238"/>
    </location>
</feature>
<gene>
    <name evidence="3" type="primary">OSJNBa0051J07.2</name>
    <name evidence="4" type="ORF">OSJNBa0011A24.26</name>
</gene>
<organism evidence="3 5">
    <name type="scientific">Oryza sativa subsp. japonica</name>
    <name type="common">Rice</name>
    <dbReference type="NCBI Taxonomy" id="39947"/>
    <lineage>
        <taxon>Eukaryota</taxon>
        <taxon>Viridiplantae</taxon>
        <taxon>Streptophyta</taxon>
        <taxon>Embryophyta</taxon>
        <taxon>Tracheophyta</taxon>
        <taxon>Spermatophyta</taxon>
        <taxon>Magnoliopsida</taxon>
        <taxon>Liliopsida</taxon>
        <taxon>Poales</taxon>
        <taxon>Poaceae</taxon>
        <taxon>BOP clade</taxon>
        <taxon>Oryzoideae</taxon>
        <taxon>Oryzeae</taxon>
        <taxon>Oryzinae</taxon>
        <taxon>Oryza</taxon>
        <taxon>Oryza sativa</taxon>
    </lineage>
</organism>
<evidence type="ECO:0000313" key="4">
    <source>
        <dbReference type="EMBL" id="AAM01183.1"/>
    </source>
</evidence>
<dbReference type="AlphaFoldDB" id="A0A5S6R8U3"/>
<evidence type="ECO:0000256" key="1">
    <source>
        <dbReference type="SAM" id="MobiDB-lite"/>
    </source>
</evidence>
<reference evidence="5" key="3">
    <citation type="journal article" date="2005" name="Nature">
        <title>The map-based sequence of the rice genome.</title>
        <authorList>
            <consortium name="International rice genome sequencing project (IRGSP)"/>
            <person name="Matsumoto T."/>
            <person name="Wu J."/>
            <person name="Kanamori H."/>
            <person name="Katayose Y."/>
            <person name="Fujisawa M."/>
            <person name="Namiki N."/>
            <person name="Mizuno H."/>
            <person name="Yamamoto K."/>
            <person name="Antonio B.A."/>
            <person name="Baba T."/>
            <person name="Sakata K."/>
            <person name="Nagamura Y."/>
            <person name="Aoki H."/>
            <person name="Arikawa K."/>
            <person name="Arita K."/>
            <person name="Bito T."/>
            <person name="Chiden Y."/>
            <person name="Fujitsuka N."/>
            <person name="Fukunaka R."/>
            <person name="Hamada M."/>
            <person name="Harada C."/>
            <person name="Hayashi A."/>
            <person name="Hijishita S."/>
            <person name="Honda M."/>
            <person name="Hosokawa S."/>
            <person name="Ichikawa Y."/>
            <person name="Idonuma A."/>
            <person name="Iijima M."/>
            <person name="Ikeda M."/>
            <person name="Ikeno M."/>
            <person name="Ito K."/>
            <person name="Ito S."/>
            <person name="Ito T."/>
            <person name="Ito Y."/>
            <person name="Ito Y."/>
            <person name="Iwabuchi A."/>
            <person name="Kamiya K."/>
            <person name="Karasawa W."/>
            <person name="Kurita K."/>
            <person name="Katagiri S."/>
            <person name="Kikuta A."/>
            <person name="Kobayashi H."/>
            <person name="Kobayashi N."/>
            <person name="Machita K."/>
            <person name="Maehara T."/>
            <person name="Masukawa M."/>
            <person name="Mizubayashi T."/>
            <person name="Mukai Y."/>
            <person name="Nagasaki H."/>
            <person name="Nagata Y."/>
            <person name="Naito S."/>
            <person name="Nakashima M."/>
            <person name="Nakama Y."/>
            <person name="Nakamichi Y."/>
            <person name="Nakamura M."/>
            <person name="Meguro A."/>
            <person name="Negishi M."/>
            <person name="Ohta I."/>
            <person name="Ohta T."/>
            <person name="Okamoto M."/>
            <person name="Ono N."/>
            <person name="Saji S."/>
            <person name="Sakaguchi M."/>
            <person name="Sakai K."/>
            <person name="Shibata M."/>
            <person name="Shimokawa T."/>
            <person name="Song J."/>
            <person name="Takazaki Y."/>
            <person name="Terasawa K."/>
            <person name="Tsugane M."/>
            <person name="Tsuji K."/>
            <person name="Ueda S."/>
            <person name="Waki K."/>
            <person name="Yamagata H."/>
            <person name="Yamamoto M."/>
            <person name="Yamamoto S."/>
            <person name="Yamane H."/>
            <person name="Yoshiki S."/>
            <person name="Yoshihara R."/>
            <person name="Yukawa K."/>
            <person name="Zhong H."/>
            <person name="Yano M."/>
            <person name="Yuan Q."/>
            <person name="Ouyang S."/>
            <person name="Liu J."/>
            <person name="Jones K.M."/>
            <person name="Gansberger K."/>
            <person name="Moffat K."/>
            <person name="Hill J."/>
            <person name="Bera J."/>
            <person name="Fadrosh D."/>
            <person name="Jin S."/>
            <person name="Johri S."/>
            <person name="Kim M."/>
            <person name="Overton L."/>
            <person name="Reardon M."/>
            <person name="Tsitrin T."/>
            <person name="Vuong H."/>
            <person name="Weaver B."/>
            <person name="Ciecko A."/>
            <person name="Tallon L."/>
            <person name="Jackson J."/>
            <person name="Pai G."/>
            <person name="Aken S.V."/>
            <person name="Utterback T."/>
            <person name="Reidmuller S."/>
            <person name="Feldblyum T."/>
            <person name="Hsiao J."/>
            <person name="Zismann V."/>
            <person name="Iobst S."/>
            <person name="de Vazeille A.R."/>
            <person name="Buell C.R."/>
            <person name="Ying K."/>
            <person name="Li Y."/>
            <person name="Lu T."/>
            <person name="Huang Y."/>
            <person name="Zhao Q."/>
            <person name="Feng Q."/>
            <person name="Zhang L."/>
            <person name="Zhu J."/>
            <person name="Weng Q."/>
            <person name="Mu J."/>
            <person name="Lu Y."/>
            <person name="Fan D."/>
            <person name="Liu Y."/>
            <person name="Guan J."/>
            <person name="Zhang Y."/>
            <person name="Yu S."/>
            <person name="Liu X."/>
            <person name="Zhang Y."/>
            <person name="Hong G."/>
            <person name="Han B."/>
            <person name="Choisne N."/>
            <person name="Demange N."/>
            <person name="Orjeda G."/>
            <person name="Samain S."/>
            <person name="Cattolico L."/>
            <person name="Pelletier E."/>
            <person name="Couloux A."/>
            <person name="Segurens B."/>
            <person name="Wincker P."/>
            <person name="D'Hont A."/>
            <person name="Scarpelli C."/>
            <person name="Weissenbach J."/>
            <person name="Salanoubat M."/>
            <person name="Quetier F."/>
            <person name="Yu Y."/>
            <person name="Kim H.R."/>
            <person name="Rambo T."/>
            <person name="Currie J."/>
            <person name="Collura K."/>
            <person name="Luo M."/>
            <person name="Yang T."/>
            <person name="Ammiraju J.S.S."/>
            <person name="Engler F."/>
            <person name="Soderlund C."/>
            <person name="Wing R.A."/>
            <person name="Palmer L.E."/>
            <person name="de la Bastide M."/>
            <person name="Spiegel L."/>
            <person name="Nascimento L."/>
            <person name="Zutavern T."/>
            <person name="O'Shaughnessy A."/>
            <person name="Dike S."/>
            <person name="Dedhia N."/>
            <person name="Preston R."/>
            <person name="Balija V."/>
            <person name="McCombie W.R."/>
            <person name="Chow T."/>
            <person name="Chen H."/>
            <person name="Chung M."/>
            <person name="Chen C."/>
            <person name="Shaw J."/>
            <person name="Wu H."/>
            <person name="Hsiao K."/>
            <person name="Chao Y."/>
            <person name="Chu M."/>
            <person name="Cheng C."/>
            <person name="Hour A."/>
            <person name="Lee P."/>
            <person name="Lin S."/>
            <person name="Lin Y."/>
            <person name="Liou J."/>
            <person name="Liu S."/>
            <person name="Hsing Y."/>
            <person name="Raghuvanshi S."/>
            <person name="Mohanty A."/>
            <person name="Bharti A.K."/>
            <person name="Gaur A."/>
            <person name="Gupta V."/>
            <person name="Kumar D."/>
            <person name="Ravi V."/>
            <person name="Vij S."/>
            <person name="Kapur A."/>
            <person name="Khurana P."/>
            <person name="Khurana P."/>
            <person name="Khurana J.P."/>
            <person name="Tyagi A.K."/>
            <person name="Gaikwad K."/>
            <person name="Singh A."/>
            <person name="Dalal V."/>
            <person name="Srivastava S."/>
            <person name="Dixit A."/>
            <person name="Pal A.K."/>
            <person name="Ghazi I.A."/>
            <person name="Yadav M."/>
            <person name="Pandit A."/>
            <person name="Bhargava A."/>
            <person name="Sureshbabu K."/>
            <person name="Batra K."/>
            <person name="Sharma T.R."/>
            <person name="Mohapatra T."/>
            <person name="Singh N.K."/>
            <person name="Messing J."/>
            <person name="Nelson A.B."/>
            <person name="Fuks G."/>
            <person name="Kavchok S."/>
            <person name="Keizer G."/>
            <person name="Linton E."/>
            <person name="Llaca V."/>
            <person name="Song R."/>
            <person name="Tanyolac B."/>
            <person name="Young S."/>
            <person name="Ho-Il K."/>
            <person name="Hahn J.H."/>
            <person name="Sangsakoo G."/>
            <person name="Vanavichit A."/>
            <person name="de Mattos Luiz.A.T."/>
            <person name="Zimmer P.D."/>
            <person name="Malone G."/>
            <person name="Dellagostin O."/>
            <person name="de Oliveira A.C."/>
            <person name="Bevan M."/>
            <person name="Bancroft I."/>
            <person name="Minx P."/>
            <person name="Cordum H."/>
            <person name="Wilson R."/>
            <person name="Cheng Z."/>
            <person name="Jin W."/>
            <person name="Jiang J."/>
            <person name="Leong S.A."/>
            <person name="Iwama H."/>
            <person name="Gojobori T."/>
            <person name="Itoh T."/>
            <person name="Niimura Y."/>
            <person name="Fujii Y."/>
            <person name="Habara T."/>
            <person name="Sakai H."/>
            <person name="Sato Y."/>
            <person name="Wilson G."/>
            <person name="Kumar K."/>
            <person name="McCouch S."/>
            <person name="Juretic N."/>
            <person name="Hoen D."/>
            <person name="Wright S."/>
            <person name="Bruskiewich R."/>
            <person name="Bureau T."/>
            <person name="Miyao A."/>
            <person name="Hirochika H."/>
            <person name="Nishikawa T."/>
            <person name="Kadowaki K."/>
            <person name="Sugiura M."/>
            <person name="Burr B."/>
            <person name="Sasaki T."/>
        </authorList>
    </citation>
    <scope>NUCLEOTIDE SEQUENCE [LARGE SCALE GENOMIC DNA]</scope>
    <source>
        <strain evidence="5">cv. Nipponbare</strain>
    </source>
</reference>
<protein>
    <submittedName>
        <fullName evidence="3">Athila retroelement ORF1 protein</fullName>
    </submittedName>
</protein>
<feature type="compositionally biased region" description="Polar residues" evidence="1">
    <location>
        <begin position="196"/>
        <end position="210"/>
    </location>
</feature>
<reference evidence="4" key="2">
    <citation type="submission" date="2002-09" db="EMBL/GenBank/DDBJ databases">
        <title>Genomic sequence for Oryza sativa, Nipponbare strain, clone OSJNBa0011A24, from chromosome 10, complete sequence.</title>
        <authorList>
            <person name="McCombie W.R."/>
            <person name="de la Bastide M."/>
            <person name="Spiegel L."/>
            <person name="Preston R."/>
            <person name="Ferraro K."/>
            <person name="Kuit K."/>
            <person name="Nascimento L."/>
            <person name="Zutavern T."/>
            <person name="Balija V."/>
            <person name="Bell M."/>
            <person name="Baker J."/>
            <person name="Santos L."/>
            <person name="Miller B."/>
            <person name="Katzenberger F."/>
            <person name="Muller S."/>
            <person name="King L."/>
            <person name="Yang C."/>
            <person name="Dike S."/>
            <person name="O'Shaughnessy A."/>
            <person name="Palmer L."/>
            <person name="Dedhia N."/>
        </authorList>
    </citation>
    <scope>NUCLEOTIDE SEQUENCE</scope>
</reference>
<feature type="compositionally biased region" description="Basic and acidic residues" evidence="1">
    <location>
        <begin position="227"/>
        <end position="238"/>
    </location>
</feature>
<name>A0A5S6R8U3_ORYSJ</name>
<evidence type="ECO:0000313" key="3">
    <source>
        <dbReference type="EMBL" id="AAL77115.1"/>
    </source>
</evidence>
<dbReference type="InterPro" id="IPR005162">
    <property type="entry name" value="Retrotrans_gag_dom"/>
</dbReference>
<evidence type="ECO:0000313" key="5">
    <source>
        <dbReference type="Proteomes" id="UP000000763"/>
    </source>
</evidence>
<dbReference type="EMBL" id="AC098566">
    <property type="protein sequence ID" value="AAL77115.1"/>
    <property type="molecule type" value="Genomic_DNA"/>
</dbReference>
<reference evidence="3" key="1">
    <citation type="submission" date="2002-02" db="EMBL/GenBank/DDBJ databases">
        <title>Rice Genomic Sequence.</title>
        <authorList>
            <person name="Wing R.A."/>
            <person name="Yu Y."/>
            <person name="Soderlund C."/>
            <person name="Chen M."/>
            <person name="Kim H.-R."/>
            <person name="Rambo T."/>
            <person name="Saski C."/>
            <person name="Henry D."/>
            <person name="Oates R."/>
            <person name="Simmons J."/>
        </authorList>
    </citation>
    <scope>NUCLEOTIDE SEQUENCE</scope>
</reference>
<accession>A0A5S6R8U3</accession>
<dbReference type="PANTHER" id="PTHR33223">
    <property type="entry name" value="CCHC-TYPE DOMAIN-CONTAINING PROTEIN"/>
    <property type="match status" value="1"/>
</dbReference>
<feature type="domain" description="Retrotransposon gag" evidence="2">
    <location>
        <begin position="81"/>
        <end position="135"/>
    </location>
</feature>
<dbReference type="Pfam" id="PF03732">
    <property type="entry name" value="Retrotrans_gag"/>
    <property type="match status" value="1"/>
</dbReference>
<reference evidence="5" key="4">
    <citation type="journal article" date="2008" name="Nucleic Acids Res.">
        <title>The rice annotation project database (RAP-DB): 2008 update.</title>
        <authorList>
            <consortium name="The rice annotation project (RAP)"/>
        </authorList>
    </citation>
    <scope>GENOME REANNOTATION</scope>
    <source>
        <strain evidence="5">cv. Nipponbare</strain>
    </source>
</reference>
<dbReference type="Proteomes" id="UP000000763">
    <property type="component" value="Chromosome 10"/>
</dbReference>
<dbReference type="PANTHER" id="PTHR33223:SF6">
    <property type="entry name" value="CCHC-TYPE DOMAIN-CONTAINING PROTEIN"/>
    <property type="match status" value="1"/>
</dbReference>